<dbReference type="OrthoDB" id="5575075at2759"/>
<proteinExistence type="inferred from homology"/>
<comment type="catalytic activity">
    <reaction evidence="9">
        <text>N(1)-(5-phospho-beta-D-ribosyl)glycinamide + (6R)-10-formyltetrahydrofolate = N(2)-formyl-N(1)-(5-phospho-beta-D-ribosyl)glycinamide + (6S)-5,6,7,8-tetrahydrofolate + H(+)</text>
        <dbReference type="Rhea" id="RHEA:15053"/>
        <dbReference type="ChEBI" id="CHEBI:15378"/>
        <dbReference type="ChEBI" id="CHEBI:57453"/>
        <dbReference type="ChEBI" id="CHEBI:143788"/>
        <dbReference type="ChEBI" id="CHEBI:147286"/>
        <dbReference type="ChEBI" id="CHEBI:195366"/>
        <dbReference type="EC" id="2.1.2.2"/>
    </reaction>
</comment>
<dbReference type="FunFam" id="3.40.50.170:FF:000009">
    <property type="entry name" value="Phosphoribosylglycinamide formyltransferase (Eurofung)"/>
    <property type="match status" value="1"/>
</dbReference>
<dbReference type="GO" id="GO:0004644">
    <property type="term" value="F:phosphoribosylglycinamide formyltransferase activity"/>
    <property type="evidence" value="ECO:0007669"/>
    <property type="project" value="UniProtKB-EC"/>
</dbReference>
<dbReference type="PANTHER" id="PTHR43369:SF2">
    <property type="entry name" value="PHOSPHORIBOSYLGLYCINAMIDE FORMYLTRANSFERASE"/>
    <property type="match status" value="1"/>
</dbReference>
<name>A0A9W7SZD3_9PEZI</name>
<dbReference type="SUPFAM" id="SSF53328">
    <property type="entry name" value="Formyltransferase"/>
    <property type="match status" value="1"/>
</dbReference>
<evidence type="ECO:0000256" key="3">
    <source>
        <dbReference type="ARBA" id="ARBA00022076"/>
    </source>
</evidence>
<dbReference type="AlphaFoldDB" id="A0A9W7SZD3"/>
<comment type="pathway">
    <text evidence="1">Purine metabolism; IMP biosynthesis via de novo pathway; N(2)-formyl-N(1)-(5-phospho-D-ribosyl)glycinamide from N(1)-(5-phospho-D-ribosyl)glycinamide (10-formyl THF route): step 1/1.</text>
</comment>
<evidence type="ECO:0000313" key="12">
    <source>
        <dbReference type="Proteomes" id="UP001138500"/>
    </source>
</evidence>
<dbReference type="InterPro" id="IPR004607">
    <property type="entry name" value="GART"/>
</dbReference>
<dbReference type="EMBL" id="RIBY02000335">
    <property type="protein sequence ID" value="KAH9844439.1"/>
    <property type="molecule type" value="Genomic_DNA"/>
</dbReference>
<keyword evidence="5" id="KW-0658">Purine biosynthesis</keyword>
<dbReference type="PROSITE" id="PS00373">
    <property type="entry name" value="GART"/>
    <property type="match status" value="1"/>
</dbReference>
<accession>A0A9W7SZD3</accession>
<protein>
    <recommendedName>
        <fullName evidence="3">Phosphoribosylglycinamide formyltransferase</fullName>
        <ecNumber evidence="2">2.1.2.2</ecNumber>
    </recommendedName>
    <alternativeName>
        <fullName evidence="8">5'-phosphoribosylglycinamide transformylase</fullName>
    </alternativeName>
    <alternativeName>
        <fullName evidence="7">GAR transformylase</fullName>
    </alternativeName>
</protein>
<evidence type="ECO:0000259" key="10">
    <source>
        <dbReference type="Pfam" id="PF00551"/>
    </source>
</evidence>
<evidence type="ECO:0000256" key="9">
    <source>
        <dbReference type="ARBA" id="ARBA00047664"/>
    </source>
</evidence>
<sequence length="223" mass="24403">MTDGSGPTRITVLISGSGTNLQAIIDASDTQRLPNVKIVRVISDRARAYGLVRAENASIPTSTHGILPYKKRFPDGSNDPQYQEARRAYDADLAKIVLEDHPDIIVCAGFMRILTTAFLNPIGKESVPIINLHPGKPGDLVGAHCIERAWTEFEEGKRKETGIMIHYVIEEVDMGEPIVDETISIEGCKTLGELEERIHSHEHGLIVKGTKAAIDALKTKSKA</sequence>
<evidence type="ECO:0000256" key="2">
    <source>
        <dbReference type="ARBA" id="ARBA00012254"/>
    </source>
</evidence>
<evidence type="ECO:0000256" key="5">
    <source>
        <dbReference type="ARBA" id="ARBA00022755"/>
    </source>
</evidence>
<dbReference type="InterPro" id="IPR036477">
    <property type="entry name" value="Formyl_transf_N_sf"/>
</dbReference>
<dbReference type="GO" id="GO:0006189">
    <property type="term" value="P:'de novo' IMP biosynthetic process"/>
    <property type="evidence" value="ECO:0007669"/>
    <property type="project" value="InterPro"/>
</dbReference>
<comment type="similarity">
    <text evidence="6">Belongs to the GART family.</text>
</comment>
<evidence type="ECO:0000256" key="1">
    <source>
        <dbReference type="ARBA" id="ARBA00005054"/>
    </source>
</evidence>
<gene>
    <name evidence="11" type="ORF">Tdes44962_MAKER01472</name>
</gene>
<dbReference type="Gene3D" id="3.40.50.170">
    <property type="entry name" value="Formyl transferase, N-terminal domain"/>
    <property type="match status" value="1"/>
</dbReference>
<evidence type="ECO:0000256" key="8">
    <source>
        <dbReference type="ARBA" id="ARBA00041682"/>
    </source>
</evidence>
<dbReference type="GO" id="GO:0005737">
    <property type="term" value="C:cytoplasm"/>
    <property type="evidence" value="ECO:0007669"/>
    <property type="project" value="TreeGrafter"/>
</dbReference>
<reference evidence="11 12" key="2">
    <citation type="journal article" date="2021" name="Curr. Genet.">
        <title>Genetic response to nitrogen starvation in the aggressive Eucalyptus foliar pathogen Teratosphaeria destructans.</title>
        <authorList>
            <person name="Havenga M."/>
            <person name="Wingfield B.D."/>
            <person name="Wingfield M.J."/>
            <person name="Dreyer L.L."/>
            <person name="Roets F."/>
            <person name="Aylward J."/>
        </authorList>
    </citation>
    <scope>NUCLEOTIDE SEQUENCE [LARGE SCALE GENOMIC DNA]</scope>
    <source>
        <strain evidence="11">CMW44962</strain>
    </source>
</reference>
<reference evidence="11 12" key="1">
    <citation type="journal article" date="2018" name="IMA Fungus">
        <title>IMA Genome-F 10: Nine draft genome sequences of Claviceps purpurea s.lat., including C. arundinis, C. humidiphila, and C. cf. spartinae, pseudomolecules for the pitch canker pathogen Fusarium circinatum, draft genome of Davidsoniella eucalypti, Grosmannia galeiformis, Quambalaria eucalypti, and Teratosphaeria destructans.</title>
        <authorList>
            <person name="Wingfield B.D."/>
            <person name="Liu M."/>
            <person name="Nguyen H.D."/>
            <person name="Lane F.A."/>
            <person name="Morgan S.W."/>
            <person name="De Vos L."/>
            <person name="Wilken P.M."/>
            <person name="Duong T.A."/>
            <person name="Aylward J."/>
            <person name="Coetzee M.P."/>
            <person name="Dadej K."/>
            <person name="De Beer Z.W."/>
            <person name="Findlay W."/>
            <person name="Havenga M."/>
            <person name="Kolarik M."/>
            <person name="Menzies J.G."/>
            <person name="Naidoo K."/>
            <person name="Pochopski O."/>
            <person name="Shoukouhi P."/>
            <person name="Santana Q.C."/>
            <person name="Seifert K.A."/>
            <person name="Soal N."/>
            <person name="Steenkamp E.T."/>
            <person name="Tatham C.T."/>
            <person name="van der Nest M.A."/>
            <person name="Wingfield M.J."/>
        </authorList>
    </citation>
    <scope>NUCLEOTIDE SEQUENCE [LARGE SCALE GENOMIC DNA]</scope>
    <source>
        <strain evidence="11">CMW44962</strain>
    </source>
</reference>
<evidence type="ECO:0000256" key="4">
    <source>
        <dbReference type="ARBA" id="ARBA00022679"/>
    </source>
</evidence>
<keyword evidence="12" id="KW-1185">Reference proteome</keyword>
<dbReference type="NCBIfam" id="TIGR00639">
    <property type="entry name" value="PurN"/>
    <property type="match status" value="1"/>
</dbReference>
<feature type="domain" description="Formyl transferase N-terminal" evidence="10">
    <location>
        <begin position="9"/>
        <end position="208"/>
    </location>
</feature>
<keyword evidence="4" id="KW-0808">Transferase</keyword>
<dbReference type="PANTHER" id="PTHR43369">
    <property type="entry name" value="PHOSPHORIBOSYLGLYCINAMIDE FORMYLTRANSFERASE"/>
    <property type="match status" value="1"/>
</dbReference>
<evidence type="ECO:0000256" key="7">
    <source>
        <dbReference type="ARBA" id="ARBA00041324"/>
    </source>
</evidence>
<evidence type="ECO:0000313" key="11">
    <source>
        <dbReference type="EMBL" id="KAH9844439.1"/>
    </source>
</evidence>
<dbReference type="Proteomes" id="UP001138500">
    <property type="component" value="Unassembled WGS sequence"/>
</dbReference>
<evidence type="ECO:0000256" key="6">
    <source>
        <dbReference type="ARBA" id="ARBA00038440"/>
    </source>
</evidence>
<dbReference type="Pfam" id="PF00551">
    <property type="entry name" value="Formyl_trans_N"/>
    <property type="match status" value="1"/>
</dbReference>
<dbReference type="InterPro" id="IPR001555">
    <property type="entry name" value="GART_AS"/>
</dbReference>
<comment type="caution">
    <text evidence="11">The sequence shown here is derived from an EMBL/GenBank/DDBJ whole genome shotgun (WGS) entry which is preliminary data.</text>
</comment>
<organism evidence="11 12">
    <name type="scientific">Teratosphaeria destructans</name>
    <dbReference type="NCBI Taxonomy" id="418781"/>
    <lineage>
        <taxon>Eukaryota</taxon>
        <taxon>Fungi</taxon>
        <taxon>Dikarya</taxon>
        <taxon>Ascomycota</taxon>
        <taxon>Pezizomycotina</taxon>
        <taxon>Dothideomycetes</taxon>
        <taxon>Dothideomycetidae</taxon>
        <taxon>Mycosphaerellales</taxon>
        <taxon>Teratosphaeriaceae</taxon>
        <taxon>Teratosphaeria</taxon>
    </lineage>
</organism>
<dbReference type="EC" id="2.1.2.2" evidence="2"/>
<dbReference type="InterPro" id="IPR002376">
    <property type="entry name" value="Formyl_transf_N"/>
</dbReference>